<comment type="caution">
    <text evidence="7">The sequence shown here is derived from an EMBL/GenBank/DDBJ whole genome shotgun (WGS) entry which is preliminary data.</text>
</comment>
<protein>
    <submittedName>
        <fullName evidence="7">Lateral signaling target protein 2-like protein</fullName>
    </submittedName>
</protein>
<keyword evidence="8" id="KW-1185">Reference proteome</keyword>
<accession>A0A5N5EZ52</accession>
<dbReference type="SUPFAM" id="SSF57667">
    <property type="entry name" value="beta-beta-alpha zinc fingers"/>
    <property type="match status" value="1"/>
</dbReference>
<keyword evidence="4" id="KW-0479">Metal-binding</keyword>
<organism evidence="7 8">
    <name type="scientific">Pyrus ussuriensis x Pyrus communis</name>
    <dbReference type="NCBI Taxonomy" id="2448454"/>
    <lineage>
        <taxon>Eukaryota</taxon>
        <taxon>Viridiplantae</taxon>
        <taxon>Streptophyta</taxon>
        <taxon>Embryophyta</taxon>
        <taxon>Tracheophyta</taxon>
        <taxon>Spermatophyta</taxon>
        <taxon>Magnoliopsida</taxon>
        <taxon>eudicotyledons</taxon>
        <taxon>Gunneridae</taxon>
        <taxon>Pentapetalae</taxon>
        <taxon>rosids</taxon>
        <taxon>fabids</taxon>
        <taxon>Rosales</taxon>
        <taxon>Rosaceae</taxon>
        <taxon>Amygdaloideae</taxon>
        <taxon>Maleae</taxon>
        <taxon>Pyrus</taxon>
    </lineage>
</organism>
<dbReference type="PANTHER" id="PTHR42898:SF6">
    <property type="entry name" value="NADP-DEPENDENT MANNITOL DEHYDROGENASE"/>
    <property type="match status" value="1"/>
</dbReference>
<evidence type="ECO:0000313" key="7">
    <source>
        <dbReference type="EMBL" id="KAB2596169.1"/>
    </source>
</evidence>
<dbReference type="AlphaFoldDB" id="A0A5N5EZ52"/>
<feature type="compositionally biased region" description="Polar residues" evidence="5">
    <location>
        <begin position="112"/>
        <end position="124"/>
    </location>
</feature>
<dbReference type="GO" id="GO:0016491">
    <property type="term" value="F:oxidoreductase activity"/>
    <property type="evidence" value="ECO:0007669"/>
    <property type="project" value="UniProtKB-KW"/>
</dbReference>
<dbReference type="Pfam" id="PF13561">
    <property type="entry name" value="adh_short_C2"/>
    <property type="match status" value="1"/>
</dbReference>
<keyword evidence="4" id="KW-0863">Zinc-finger</keyword>
<feature type="compositionally biased region" description="Low complexity" evidence="5">
    <location>
        <begin position="125"/>
        <end position="140"/>
    </location>
</feature>
<dbReference type="PANTHER" id="PTHR42898">
    <property type="entry name" value="TROPINONE REDUCTASE"/>
    <property type="match status" value="1"/>
</dbReference>
<dbReference type="InterPro" id="IPR036291">
    <property type="entry name" value="NAD(P)-bd_dom_sf"/>
</dbReference>
<feature type="region of interest" description="Disordered" evidence="5">
    <location>
        <begin position="160"/>
        <end position="192"/>
    </location>
</feature>
<feature type="domain" description="C2H2-type" evidence="6">
    <location>
        <begin position="40"/>
        <end position="67"/>
    </location>
</feature>
<keyword evidence="2" id="KW-0560">Oxidoreductase</keyword>
<dbReference type="PROSITE" id="PS00028">
    <property type="entry name" value="ZINC_FINGER_C2H2_1"/>
    <property type="match status" value="1"/>
</dbReference>
<feature type="compositionally biased region" description="Low complexity" evidence="5">
    <location>
        <begin position="160"/>
        <end position="178"/>
    </location>
</feature>
<dbReference type="PROSITE" id="PS50157">
    <property type="entry name" value="ZINC_FINGER_C2H2_2"/>
    <property type="match status" value="1"/>
</dbReference>
<dbReference type="PRINTS" id="PR00081">
    <property type="entry name" value="GDHRDH"/>
</dbReference>
<feature type="compositionally biased region" description="Basic residues" evidence="5">
    <location>
        <begin position="100"/>
        <end position="110"/>
    </location>
</feature>
<evidence type="ECO:0000256" key="4">
    <source>
        <dbReference type="PROSITE-ProRule" id="PRU00042"/>
    </source>
</evidence>
<dbReference type="Proteomes" id="UP000327157">
    <property type="component" value="Chromosome 7"/>
</dbReference>
<dbReference type="SUPFAM" id="SSF51735">
    <property type="entry name" value="NAD(P)-binding Rossmann-fold domains"/>
    <property type="match status" value="1"/>
</dbReference>
<dbReference type="Gene3D" id="3.40.50.720">
    <property type="entry name" value="NAD(P)-binding Rossmann-like Domain"/>
    <property type="match status" value="1"/>
</dbReference>
<evidence type="ECO:0000256" key="1">
    <source>
        <dbReference type="ARBA" id="ARBA00022857"/>
    </source>
</evidence>
<reference evidence="8" key="2">
    <citation type="submission" date="2019-10" db="EMBL/GenBank/DDBJ databases">
        <title>A de novo genome assembly of a pear dwarfing rootstock.</title>
        <authorList>
            <person name="Wang F."/>
            <person name="Wang J."/>
            <person name="Li S."/>
            <person name="Zhang Y."/>
            <person name="Fang M."/>
            <person name="Ma L."/>
            <person name="Zhao Y."/>
            <person name="Jiang S."/>
        </authorList>
    </citation>
    <scope>NUCLEOTIDE SEQUENCE [LARGE SCALE GENOMIC DNA]</scope>
</reference>
<dbReference type="InterPro" id="IPR013087">
    <property type="entry name" value="Znf_C2H2_type"/>
</dbReference>
<reference evidence="7 8" key="1">
    <citation type="submission" date="2019-09" db="EMBL/GenBank/DDBJ databases">
        <authorList>
            <person name="Ou C."/>
        </authorList>
    </citation>
    <scope>NUCLEOTIDE SEQUENCE [LARGE SCALE GENOMIC DNA]</scope>
    <source>
        <strain evidence="7">S2</strain>
        <tissue evidence="7">Leaf</tissue>
    </source>
</reference>
<keyword evidence="1" id="KW-0521">NADP</keyword>
<dbReference type="Pfam" id="PF00106">
    <property type="entry name" value="adh_short"/>
    <property type="match status" value="1"/>
</dbReference>
<dbReference type="InterPro" id="IPR045000">
    <property type="entry name" value="TR"/>
</dbReference>
<dbReference type="OrthoDB" id="1708403at2759"/>
<name>A0A5N5EZ52_9ROSA</name>
<evidence type="ECO:0000259" key="6">
    <source>
        <dbReference type="PROSITE" id="PS50157"/>
    </source>
</evidence>
<feature type="region of interest" description="Disordered" evidence="5">
    <location>
        <begin position="229"/>
        <end position="258"/>
    </location>
</feature>
<feature type="region of interest" description="Disordered" evidence="5">
    <location>
        <begin position="100"/>
        <end position="140"/>
    </location>
</feature>
<gene>
    <name evidence="7" type="ORF">D8674_031619</name>
</gene>
<keyword evidence="4" id="KW-0862">Zinc</keyword>
<comment type="similarity">
    <text evidence="3">Belongs to the short-chain dehydrogenases/reductases (SDR) family. SDR65C subfamily.</text>
</comment>
<evidence type="ECO:0000256" key="2">
    <source>
        <dbReference type="ARBA" id="ARBA00023002"/>
    </source>
</evidence>
<dbReference type="EMBL" id="SMOL01000781">
    <property type="protein sequence ID" value="KAB2596169.1"/>
    <property type="molecule type" value="Genomic_DNA"/>
</dbReference>
<evidence type="ECO:0000256" key="3">
    <source>
        <dbReference type="ARBA" id="ARBA00025714"/>
    </source>
</evidence>
<dbReference type="InterPro" id="IPR002347">
    <property type="entry name" value="SDR_fam"/>
</dbReference>
<proteinExistence type="inferred from homology"/>
<evidence type="ECO:0000313" key="8">
    <source>
        <dbReference type="Proteomes" id="UP000327157"/>
    </source>
</evidence>
<dbReference type="GO" id="GO:0008270">
    <property type="term" value="F:zinc ion binding"/>
    <property type="evidence" value="ECO:0007669"/>
    <property type="project" value="UniProtKB-KW"/>
</dbReference>
<dbReference type="InterPro" id="IPR036236">
    <property type="entry name" value="Znf_C2H2_sf"/>
</dbReference>
<sequence>MNSSALMSGSSSTTWEEKAFAEDAAGHGPLGGCIWPPRSYSCSFCMREFRSAQALGGHMNVHRRDRARLKQCFNPNITATTHDHHHVPHHHRHHHIHDVHDHHHHHHHHQPIASSGHNLDPNNISSISCPFSSPPSSRVPPSAANLLAIQKENSATEEPAFFLSPPFSSTTTATAAPSWSSDNSKPDDQLEKENIREDSISLQGNYDHGDHFNVETDLSVGLNISAVSRSRSQGGSCGEEASISCKRPRNTTNRATSSSFPFFRQPEVEVTRALAASSMEDLDLELRLGDPPKPTTECTSEEYSSLIATNLESTYHLSQLVPLLKASGQGSIVFISSVAGMADTFMHLYVLSPIFFFQLQSISLRNIWLVSRRKTNIRSNAVCPWYIRTSLVEHVILFPRYGHLVARDYLIECMRYQQLKYKTLNNIKRCIKLLDNEEFLEERTSRTPLERIAEPEEVSSLVVFLCLPAASYITGQIISMDGGMTVNSFNPTSRPF</sequence>
<reference evidence="7 8" key="3">
    <citation type="submission" date="2019-11" db="EMBL/GenBank/DDBJ databases">
        <title>A de novo genome assembly of a pear dwarfing rootstock.</title>
        <authorList>
            <person name="Wang F."/>
            <person name="Wang J."/>
            <person name="Li S."/>
            <person name="Zhang Y."/>
            <person name="Fang M."/>
            <person name="Ma L."/>
            <person name="Zhao Y."/>
            <person name="Jiang S."/>
        </authorList>
    </citation>
    <scope>NUCLEOTIDE SEQUENCE [LARGE SCALE GENOMIC DNA]</scope>
    <source>
        <strain evidence="7">S2</strain>
        <tissue evidence="7">Leaf</tissue>
    </source>
</reference>
<evidence type="ECO:0000256" key="5">
    <source>
        <dbReference type="SAM" id="MobiDB-lite"/>
    </source>
</evidence>